<evidence type="ECO:0000256" key="6">
    <source>
        <dbReference type="ARBA" id="ARBA00022840"/>
    </source>
</evidence>
<accession>H6N5I8</accession>
<dbReference type="Pfam" id="PF20259">
    <property type="entry name" value="tRNA_Me_trans_M"/>
    <property type="match status" value="1"/>
</dbReference>
<keyword evidence="7" id="KW-0694">RNA-binding</keyword>
<evidence type="ECO:0000256" key="5">
    <source>
        <dbReference type="ARBA" id="ARBA00022741"/>
    </source>
</evidence>
<feature type="domain" description="tRNA-specific 2-thiouridylase MnmA-like central" evidence="11">
    <location>
        <begin position="211"/>
        <end position="275"/>
    </location>
</feature>
<keyword evidence="8" id="KW-1015">Disulfide bond</keyword>
<comment type="catalytic activity">
    <reaction evidence="9">
        <text>S-sulfanyl-L-cysteinyl-[protein] + uridine(34) in tRNA + AH2 + ATP = 2-thiouridine(34) in tRNA + L-cysteinyl-[protein] + A + AMP + diphosphate + H(+)</text>
        <dbReference type="Rhea" id="RHEA:47032"/>
        <dbReference type="Rhea" id="RHEA-COMP:10131"/>
        <dbReference type="Rhea" id="RHEA-COMP:11726"/>
        <dbReference type="Rhea" id="RHEA-COMP:11727"/>
        <dbReference type="Rhea" id="RHEA-COMP:11728"/>
        <dbReference type="ChEBI" id="CHEBI:13193"/>
        <dbReference type="ChEBI" id="CHEBI:15378"/>
        <dbReference type="ChEBI" id="CHEBI:17499"/>
        <dbReference type="ChEBI" id="CHEBI:29950"/>
        <dbReference type="ChEBI" id="CHEBI:30616"/>
        <dbReference type="ChEBI" id="CHEBI:33019"/>
        <dbReference type="ChEBI" id="CHEBI:61963"/>
        <dbReference type="ChEBI" id="CHEBI:65315"/>
        <dbReference type="ChEBI" id="CHEBI:87170"/>
        <dbReference type="ChEBI" id="CHEBI:456215"/>
        <dbReference type="EC" id="2.8.1.13"/>
    </reaction>
</comment>
<dbReference type="InterPro" id="IPR046884">
    <property type="entry name" value="MnmA-like_central"/>
</dbReference>
<gene>
    <name evidence="12" type="primary">trmU</name>
    <name evidence="12" type="ordered locus">MHC_00410</name>
</gene>
<dbReference type="EC" id="2.8.1.13" evidence="1"/>
<keyword evidence="2" id="KW-0820">tRNA-binding</keyword>
<evidence type="ECO:0000256" key="2">
    <source>
        <dbReference type="ARBA" id="ARBA00022555"/>
    </source>
</evidence>
<keyword evidence="12" id="KW-0489">Methyltransferase</keyword>
<dbReference type="InterPro" id="IPR014729">
    <property type="entry name" value="Rossmann-like_a/b/a_fold"/>
</dbReference>
<dbReference type="GO" id="GO:0008168">
    <property type="term" value="F:methyltransferase activity"/>
    <property type="evidence" value="ECO:0007669"/>
    <property type="project" value="UniProtKB-KW"/>
</dbReference>
<dbReference type="NCBIfam" id="NF001138">
    <property type="entry name" value="PRK00143.1"/>
    <property type="match status" value="1"/>
</dbReference>
<dbReference type="InterPro" id="IPR004506">
    <property type="entry name" value="MnmA-like"/>
</dbReference>
<dbReference type="GO" id="GO:0032259">
    <property type="term" value="P:methylation"/>
    <property type="evidence" value="ECO:0007669"/>
    <property type="project" value="UniProtKB-KW"/>
</dbReference>
<reference evidence="12 13" key="1">
    <citation type="journal article" date="2012" name="J. Bacteriol.">
        <title>Complete genome sequence of Mycoplasma haemocanis strain Illinois.</title>
        <authorList>
            <person name="do Nascimento N.C."/>
            <person name="Guimaraes A.M."/>
            <person name="Santos A.P."/>
            <person name="Sanmiguel P.J."/>
            <person name="Messick J.B."/>
        </authorList>
    </citation>
    <scope>NUCLEOTIDE SEQUENCE [LARGE SCALE GENOMIC DNA]</scope>
    <source>
        <strain evidence="12 13">Illinois</strain>
    </source>
</reference>
<feature type="domain" description="tRNA-specific 2-thiouridylase MnmA-like C-terminal" evidence="10">
    <location>
        <begin position="290"/>
        <end position="360"/>
    </location>
</feature>
<evidence type="ECO:0000256" key="9">
    <source>
        <dbReference type="ARBA" id="ARBA00051542"/>
    </source>
</evidence>
<dbReference type="Pfam" id="PF03054">
    <property type="entry name" value="tRNA_Me_trans"/>
    <property type="match status" value="1"/>
</dbReference>
<dbReference type="GO" id="GO:0005524">
    <property type="term" value="F:ATP binding"/>
    <property type="evidence" value="ECO:0007669"/>
    <property type="project" value="UniProtKB-KW"/>
</dbReference>
<evidence type="ECO:0000256" key="8">
    <source>
        <dbReference type="ARBA" id="ARBA00023157"/>
    </source>
</evidence>
<dbReference type="Proteomes" id="UP000009135">
    <property type="component" value="Chromosome"/>
</dbReference>
<keyword evidence="4" id="KW-0819">tRNA processing</keyword>
<proteinExistence type="predicted"/>
<dbReference type="GO" id="GO:0002143">
    <property type="term" value="P:tRNA wobble position uridine thiolation"/>
    <property type="evidence" value="ECO:0007669"/>
    <property type="project" value="TreeGrafter"/>
</dbReference>
<dbReference type="AlphaFoldDB" id="H6N5I8"/>
<dbReference type="CDD" id="cd01998">
    <property type="entry name" value="MnmA_TRMU-like"/>
    <property type="match status" value="1"/>
</dbReference>
<dbReference type="InterPro" id="IPR023382">
    <property type="entry name" value="MnmA-like_central_sf"/>
</dbReference>
<keyword evidence="6" id="KW-0067">ATP-binding</keyword>
<keyword evidence="5" id="KW-0547">Nucleotide-binding</keyword>
<evidence type="ECO:0000256" key="7">
    <source>
        <dbReference type="ARBA" id="ARBA00022884"/>
    </source>
</evidence>
<keyword evidence="3 12" id="KW-0808">Transferase</keyword>
<protein>
    <recommendedName>
        <fullName evidence="1">tRNA-uridine 2-sulfurtransferase</fullName>
        <ecNumber evidence="1">2.8.1.13</ecNumber>
    </recommendedName>
</protein>
<dbReference type="GO" id="GO:0000049">
    <property type="term" value="F:tRNA binding"/>
    <property type="evidence" value="ECO:0007669"/>
    <property type="project" value="UniProtKB-KW"/>
</dbReference>
<dbReference type="Gene3D" id="2.40.30.10">
    <property type="entry name" value="Translation factors"/>
    <property type="match status" value="1"/>
</dbReference>
<dbReference type="Pfam" id="PF20258">
    <property type="entry name" value="tRNA_Me_trans_C"/>
    <property type="match status" value="1"/>
</dbReference>
<evidence type="ECO:0000313" key="12">
    <source>
        <dbReference type="EMBL" id="AEW44948.2"/>
    </source>
</evidence>
<evidence type="ECO:0000256" key="3">
    <source>
        <dbReference type="ARBA" id="ARBA00022679"/>
    </source>
</evidence>
<dbReference type="HOGENOM" id="CLU_035188_1_0_14"/>
<dbReference type="STRING" id="1111676.MHC_00410"/>
<dbReference type="Gene3D" id="2.30.30.280">
    <property type="entry name" value="Adenine nucleotide alpha hydrolases-like domains"/>
    <property type="match status" value="1"/>
</dbReference>
<dbReference type="InterPro" id="IPR046885">
    <property type="entry name" value="MnmA-like_C"/>
</dbReference>
<name>H6N5I8_MYCHN</name>
<dbReference type="PANTHER" id="PTHR11933">
    <property type="entry name" value="TRNA 5-METHYLAMINOMETHYL-2-THIOURIDYLATE -METHYLTRANSFERASE"/>
    <property type="match status" value="1"/>
</dbReference>
<sequence length="365" mass="42146">MKKVVVALSGGVDSAVSAFLLKQKNYELHAVYMQNWDSQVNEENSEDVGCSSREDLKYVKEICNKLNIPLTVYNFVPEYWEYVFEPYLNLVQNNLLSNPDILCNSKIKFGVLLERILRDFGPNVTLATGHWAKVINRDGSYMLAMCSNPNKDQTYFLSRLTTDQLKYISFPLQDIQSKEEIREIAKNLELSVWNRKDSTGICFIGKRKYSSFMENFIDHKEGDLIDIETGKILGTHKGSHLYALHQRSGLALKGYEERYYVCKKDPKKNVVYLCRESQIPLYLYTTNTFCRDIHWINRVPKVGEELFVKARHTPSFLKVKLSSLENGECHITHEKTHITSPGQYVVFYDLDKNICLGSGIYRDGK</sequence>
<evidence type="ECO:0000313" key="13">
    <source>
        <dbReference type="Proteomes" id="UP000009135"/>
    </source>
</evidence>
<evidence type="ECO:0000259" key="11">
    <source>
        <dbReference type="Pfam" id="PF20259"/>
    </source>
</evidence>
<organism evidence="12 13">
    <name type="scientific">Mycoplasma haemocanis (strain Illinois)</name>
    <dbReference type="NCBI Taxonomy" id="1111676"/>
    <lineage>
        <taxon>Bacteria</taxon>
        <taxon>Bacillati</taxon>
        <taxon>Mycoplasmatota</taxon>
        <taxon>Mollicutes</taxon>
        <taxon>Mycoplasmataceae</taxon>
        <taxon>Mycoplasma</taxon>
    </lineage>
</organism>
<evidence type="ECO:0000256" key="4">
    <source>
        <dbReference type="ARBA" id="ARBA00022694"/>
    </source>
</evidence>
<dbReference type="NCBIfam" id="TIGR00420">
    <property type="entry name" value="trmU"/>
    <property type="match status" value="1"/>
</dbReference>
<dbReference type="PANTHER" id="PTHR11933:SF5">
    <property type="entry name" value="MITOCHONDRIAL TRNA-SPECIFIC 2-THIOURIDYLASE 1"/>
    <property type="match status" value="1"/>
</dbReference>
<dbReference type="KEGG" id="mhe:MHC_00410"/>
<dbReference type="GO" id="GO:0103016">
    <property type="term" value="F:tRNA-uridine 2-sulfurtransferase activity"/>
    <property type="evidence" value="ECO:0007669"/>
    <property type="project" value="UniProtKB-EC"/>
</dbReference>
<keyword evidence="13" id="KW-1185">Reference proteome</keyword>
<dbReference type="Gene3D" id="3.40.50.620">
    <property type="entry name" value="HUPs"/>
    <property type="match status" value="1"/>
</dbReference>
<dbReference type="SUPFAM" id="SSF52402">
    <property type="entry name" value="Adenine nucleotide alpha hydrolases-like"/>
    <property type="match status" value="1"/>
</dbReference>
<dbReference type="EMBL" id="CP003199">
    <property type="protein sequence ID" value="AEW44948.2"/>
    <property type="molecule type" value="Genomic_DNA"/>
</dbReference>
<evidence type="ECO:0000256" key="1">
    <source>
        <dbReference type="ARBA" id="ARBA00011949"/>
    </source>
</evidence>
<evidence type="ECO:0000259" key="10">
    <source>
        <dbReference type="Pfam" id="PF20258"/>
    </source>
</evidence>